<gene>
    <name evidence="1" type="ordered locus">Vapar_1975</name>
</gene>
<protein>
    <submittedName>
        <fullName evidence="1">Uncharacterized protein</fullName>
    </submittedName>
</protein>
<dbReference type="HOGENOM" id="CLU_3159074_0_0_4"/>
<proteinExistence type="predicted"/>
<evidence type="ECO:0000313" key="1">
    <source>
        <dbReference type="EMBL" id="ACS18621.1"/>
    </source>
</evidence>
<name>C5CVH2_VARPS</name>
<dbReference type="STRING" id="543728.Vapar_1975"/>
<accession>C5CVH2</accession>
<reference evidence="1" key="1">
    <citation type="submission" date="2009-06" db="EMBL/GenBank/DDBJ databases">
        <title>Complete sequence of chromosome 1 of Variovorax paradoxus S110.</title>
        <authorList>
            <consortium name="US DOE Joint Genome Institute"/>
            <person name="Lucas S."/>
            <person name="Copeland A."/>
            <person name="Lapidus A."/>
            <person name="Glavina del Rio T."/>
            <person name="Tice H."/>
            <person name="Bruce D."/>
            <person name="Goodwin L."/>
            <person name="Pitluck S."/>
            <person name="Chertkov O."/>
            <person name="Brettin T."/>
            <person name="Detter J.C."/>
            <person name="Han C."/>
            <person name="Larimer F."/>
            <person name="Land M."/>
            <person name="Hauser L."/>
            <person name="Kyrpides N."/>
            <person name="Ovchinnikova G."/>
            <person name="Orwin P."/>
            <person name="Leadbetter J.R."/>
            <person name="Spain J.C."/>
            <person name="Han J.I."/>
        </authorList>
    </citation>
    <scope>NUCLEOTIDE SEQUENCE</scope>
    <source>
        <strain evidence="1">S110</strain>
    </source>
</reference>
<dbReference type="KEGG" id="vap:Vapar_1975"/>
<sequence length="48" mass="5381">MTIDDLDEDRFRSAPPPFKRPRVEFFSIAASAFIAPAQSGYRPPDIPS</sequence>
<dbReference type="EMBL" id="CP001635">
    <property type="protein sequence ID" value="ACS18621.1"/>
    <property type="molecule type" value="Genomic_DNA"/>
</dbReference>
<organism evidence="1">
    <name type="scientific">Variovorax paradoxus (strain S110)</name>
    <dbReference type="NCBI Taxonomy" id="543728"/>
    <lineage>
        <taxon>Bacteria</taxon>
        <taxon>Pseudomonadati</taxon>
        <taxon>Pseudomonadota</taxon>
        <taxon>Betaproteobacteria</taxon>
        <taxon>Burkholderiales</taxon>
        <taxon>Comamonadaceae</taxon>
        <taxon>Variovorax</taxon>
    </lineage>
</organism>
<dbReference type="AlphaFoldDB" id="C5CVH2"/>